<evidence type="ECO:0000313" key="6">
    <source>
        <dbReference type="EMBL" id="RVV97434.1"/>
    </source>
</evidence>
<reference evidence="6 7" key="1">
    <citation type="submission" date="2018-11" db="EMBL/GenBank/DDBJ databases">
        <title>Mesobaculum littorinae gen. nov., sp. nov., isolated from Littorina scabra that represents a novel genus of the order Rhodobacteraceae.</title>
        <authorList>
            <person name="Li F."/>
        </authorList>
    </citation>
    <scope>NUCLEOTIDE SEQUENCE [LARGE SCALE GENOMIC DNA]</scope>
    <source>
        <strain evidence="6 7">M0103</strain>
    </source>
</reference>
<dbReference type="Pfam" id="PF00072">
    <property type="entry name" value="Response_reg"/>
    <property type="match status" value="1"/>
</dbReference>
<dbReference type="PRINTS" id="PR00038">
    <property type="entry name" value="HTHLUXR"/>
</dbReference>
<comment type="caution">
    <text evidence="6">The sequence shown here is derived from an EMBL/GenBank/DDBJ whole genome shotgun (WGS) entry which is preliminary data.</text>
</comment>
<accession>A0A438AFF0</accession>
<evidence type="ECO:0000259" key="5">
    <source>
        <dbReference type="PROSITE" id="PS50110"/>
    </source>
</evidence>
<evidence type="ECO:0000313" key="7">
    <source>
        <dbReference type="Proteomes" id="UP000285908"/>
    </source>
</evidence>
<feature type="modified residue" description="4-aspartylphosphate" evidence="3">
    <location>
        <position position="54"/>
    </location>
</feature>
<dbReference type="AlphaFoldDB" id="A0A438AFF0"/>
<sequence length="203" mass="21702">MRLILADDHALLRDALSQWLTRTQGLEVGTAADLPEALHLAAAPGAAWDVALLDYAMPGMEGLRGLDRMIAARPEMKVALMSGVATCDIAPMALSHGAAGFVPKTLAPESLMHALTFMAAGERYLPPDAVTSGTRAAALAQRLSVRERQVLKGLSQGKSNKLIARDLQLSEPTIKLHVKTLYRKMGISNRTQAALLAVERGLC</sequence>
<dbReference type="SUPFAM" id="SSF52172">
    <property type="entry name" value="CheY-like"/>
    <property type="match status" value="1"/>
</dbReference>
<feature type="domain" description="HTH luxR-type" evidence="4">
    <location>
        <begin position="136"/>
        <end position="201"/>
    </location>
</feature>
<dbReference type="InterPro" id="IPR001789">
    <property type="entry name" value="Sig_transdc_resp-reg_receiver"/>
</dbReference>
<dbReference type="Gene3D" id="3.40.50.2300">
    <property type="match status" value="1"/>
</dbReference>
<dbReference type="Proteomes" id="UP000285908">
    <property type="component" value="Unassembled WGS sequence"/>
</dbReference>
<dbReference type="Pfam" id="PF00196">
    <property type="entry name" value="GerE"/>
    <property type="match status" value="1"/>
</dbReference>
<dbReference type="CDD" id="cd06170">
    <property type="entry name" value="LuxR_C_like"/>
    <property type="match status" value="1"/>
</dbReference>
<keyword evidence="1 3" id="KW-0597">Phosphoprotein</keyword>
<dbReference type="InterPro" id="IPR051015">
    <property type="entry name" value="EvgA-like"/>
</dbReference>
<keyword evidence="2" id="KW-0238">DNA-binding</keyword>
<dbReference type="InterPro" id="IPR000792">
    <property type="entry name" value="Tscrpt_reg_LuxR_C"/>
</dbReference>
<evidence type="ECO:0000256" key="3">
    <source>
        <dbReference type="PROSITE-ProRule" id="PRU00169"/>
    </source>
</evidence>
<dbReference type="InterPro" id="IPR058245">
    <property type="entry name" value="NreC/VraR/RcsB-like_REC"/>
</dbReference>
<organism evidence="6 7">
    <name type="scientific">Mesobaculum littorinae</name>
    <dbReference type="NCBI Taxonomy" id="2486419"/>
    <lineage>
        <taxon>Bacteria</taxon>
        <taxon>Pseudomonadati</taxon>
        <taxon>Pseudomonadota</taxon>
        <taxon>Alphaproteobacteria</taxon>
        <taxon>Rhodobacterales</taxon>
        <taxon>Roseobacteraceae</taxon>
        <taxon>Mesobaculum</taxon>
    </lineage>
</organism>
<dbReference type="GO" id="GO:0003677">
    <property type="term" value="F:DNA binding"/>
    <property type="evidence" value="ECO:0007669"/>
    <property type="project" value="UniProtKB-KW"/>
</dbReference>
<dbReference type="InterPro" id="IPR011006">
    <property type="entry name" value="CheY-like_superfamily"/>
</dbReference>
<keyword evidence="7" id="KW-1185">Reference proteome</keyword>
<dbReference type="EMBL" id="RQXX01000004">
    <property type="protein sequence ID" value="RVV97434.1"/>
    <property type="molecule type" value="Genomic_DNA"/>
</dbReference>
<dbReference type="GO" id="GO:0000160">
    <property type="term" value="P:phosphorelay signal transduction system"/>
    <property type="evidence" value="ECO:0007669"/>
    <property type="project" value="InterPro"/>
</dbReference>
<dbReference type="PROSITE" id="PS50110">
    <property type="entry name" value="RESPONSE_REGULATORY"/>
    <property type="match status" value="1"/>
</dbReference>
<dbReference type="PANTHER" id="PTHR45566:SF2">
    <property type="entry name" value="NARL SUBFAMILY"/>
    <property type="match status" value="1"/>
</dbReference>
<evidence type="ECO:0000256" key="1">
    <source>
        <dbReference type="ARBA" id="ARBA00022553"/>
    </source>
</evidence>
<dbReference type="CDD" id="cd17535">
    <property type="entry name" value="REC_NarL-like"/>
    <property type="match status" value="1"/>
</dbReference>
<feature type="domain" description="Response regulatory" evidence="5">
    <location>
        <begin position="2"/>
        <end position="119"/>
    </location>
</feature>
<name>A0A438AFF0_9RHOB</name>
<gene>
    <name evidence="6" type="ORF">EKE94_12845</name>
</gene>
<dbReference type="InterPro" id="IPR016032">
    <property type="entry name" value="Sig_transdc_resp-reg_C-effctor"/>
</dbReference>
<dbReference type="RefSeq" id="WP_127907029.1">
    <property type="nucleotide sequence ID" value="NZ_RQXX01000004.1"/>
</dbReference>
<dbReference type="OrthoDB" id="3679796at2"/>
<dbReference type="PANTHER" id="PTHR45566">
    <property type="entry name" value="HTH-TYPE TRANSCRIPTIONAL REGULATOR YHJB-RELATED"/>
    <property type="match status" value="1"/>
</dbReference>
<dbReference type="GO" id="GO:0006355">
    <property type="term" value="P:regulation of DNA-templated transcription"/>
    <property type="evidence" value="ECO:0007669"/>
    <property type="project" value="InterPro"/>
</dbReference>
<dbReference type="PROSITE" id="PS50043">
    <property type="entry name" value="HTH_LUXR_2"/>
    <property type="match status" value="1"/>
</dbReference>
<protein>
    <submittedName>
        <fullName evidence="6">Response regulator transcription factor</fullName>
    </submittedName>
</protein>
<dbReference type="SUPFAM" id="SSF46894">
    <property type="entry name" value="C-terminal effector domain of the bipartite response regulators"/>
    <property type="match status" value="1"/>
</dbReference>
<evidence type="ECO:0000256" key="2">
    <source>
        <dbReference type="ARBA" id="ARBA00023125"/>
    </source>
</evidence>
<dbReference type="SMART" id="SM00448">
    <property type="entry name" value="REC"/>
    <property type="match status" value="1"/>
</dbReference>
<proteinExistence type="predicted"/>
<evidence type="ECO:0000259" key="4">
    <source>
        <dbReference type="PROSITE" id="PS50043"/>
    </source>
</evidence>
<dbReference type="SMART" id="SM00421">
    <property type="entry name" value="HTH_LUXR"/>
    <property type="match status" value="1"/>
</dbReference>